<reference evidence="2 3" key="1">
    <citation type="submission" date="2018-06" db="EMBL/GenBank/DDBJ databases">
        <title>Genomic Encyclopedia of Type Strains, Phase IV (KMG-IV): sequencing the most valuable type-strain genomes for metagenomic binning, comparative biology and taxonomic classification.</title>
        <authorList>
            <person name="Goeker M."/>
        </authorList>
    </citation>
    <scope>NUCLEOTIDE SEQUENCE [LARGE SCALE GENOMIC DNA]</scope>
    <source>
        <strain evidence="2 3">DSM 5</strain>
    </source>
</reference>
<dbReference type="Gene3D" id="3.40.50.720">
    <property type="entry name" value="NAD(P)-binding Rossmann-like Domain"/>
    <property type="match status" value="1"/>
</dbReference>
<dbReference type="AlphaFoldDB" id="A0A2W7MJN6"/>
<keyword evidence="3" id="KW-1185">Reference proteome</keyword>
<dbReference type="InterPro" id="IPR013154">
    <property type="entry name" value="ADH-like_N"/>
</dbReference>
<dbReference type="SMART" id="SM00829">
    <property type="entry name" value="PKS_ER"/>
    <property type="match status" value="1"/>
</dbReference>
<dbReference type="PANTHER" id="PTHR45033:SF3">
    <property type="entry name" value="DEHYDROGENASE, PUTATIVE (AFU_ORTHOLOGUE AFUA_2G13270)-RELATED"/>
    <property type="match status" value="1"/>
</dbReference>
<dbReference type="Pfam" id="PF08240">
    <property type="entry name" value="ADH_N"/>
    <property type="match status" value="1"/>
</dbReference>
<evidence type="ECO:0000313" key="2">
    <source>
        <dbReference type="EMBL" id="PZX03666.1"/>
    </source>
</evidence>
<dbReference type="Proteomes" id="UP000248646">
    <property type="component" value="Unassembled WGS sequence"/>
</dbReference>
<organism evidence="2 3">
    <name type="scientific">Psychrobacillus insolitus</name>
    <dbReference type="NCBI Taxonomy" id="1461"/>
    <lineage>
        <taxon>Bacteria</taxon>
        <taxon>Bacillati</taxon>
        <taxon>Bacillota</taxon>
        <taxon>Bacilli</taxon>
        <taxon>Bacillales</taxon>
        <taxon>Bacillaceae</taxon>
        <taxon>Psychrobacillus</taxon>
    </lineage>
</organism>
<sequence>MKAFVHKGKPGIENTHFTDMEERKPKKGEVKVRIKTAGLNHRDILNLHRREEDSEPVVLGSDGAGIIVEIGEAVENVKLGDEVIINPSLNWFTKSDIPPTEFKILGVPSNGTFAEFILVPFENVELKPKHLSWEEAGVLSLAGLTAYRALFTRGKLKSNQTVLIPGVGGGVATFILLMAKAIGARVIVSSRSEEKMSRALNLGADLAINSNNDWKDELKDEKIDLIVDSVGPATWGKIMDVVKVGGTVVSYGATTGEDIHINLKSLYFGQYNILGTTLGSHEEFKEMLQFVEKYQLKPVIDKVFLHSETLHAFKRMSEGEQFGKIVLQIGE</sequence>
<dbReference type="InterPro" id="IPR052711">
    <property type="entry name" value="Zinc_ADH-like"/>
</dbReference>
<dbReference type="RefSeq" id="WP_111440127.1">
    <property type="nucleotide sequence ID" value="NZ_QKZI01000006.1"/>
</dbReference>
<dbReference type="InterPro" id="IPR036291">
    <property type="entry name" value="NAD(P)-bd_dom_sf"/>
</dbReference>
<comment type="caution">
    <text evidence="2">The sequence shown here is derived from an EMBL/GenBank/DDBJ whole genome shotgun (WGS) entry which is preliminary data.</text>
</comment>
<evidence type="ECO:0000259" key="1">
    <source>
        <dbReference type="SMART" id="SM00829"/>
    </source>
</evidence>
<dbReference type="GO" id="GO:0016491">
    <property type="term" value="F:oxidoreductase activity"/>
    <property type="evidence" value="ECO:0007669"/>
    <property type="project" value="InterPro"/>
</dbReference>
<accession>A0A2W7MJN6</accession>
<proteinExistence type="predicted"/>
<protein>
    <submittedName>
        <fullName evidence="2">Zinc-binding alcohol dehydrogenase/oxidoreductase</fullName>
    </submittedName>
</protein>
<name>A0A2W7MJN6_9BACI</name>
<evidence type="ECO:0000313" key="3">
    <source>
        <dbReference type="Proteomes" id="UP000248646"/>
    </source>
</evidence>
<dbReference type="SUPFAM" id="SSF51735">
    <property type="entry name" value="NAD(P)-binding Rossmann-fold domains"/>
    <property type="match status" value="1"/>
</dbReference>
<dbReference type="InterPro" id="IPR013149">
    <property type="entry name" value="ADH-like_C"/>
</dbReference>
<dbReference type="SUPFAM" id="SSF50129">
    <property type="entry name" value="GroES-like"/>
    <property type="match status" value="1"/>
</dbReference>
<dbReference type="InterPro" id="IPR020843">
    <property type="entry name" value="ER"/>
</dbReference>
<dbReference type="OrthoDB" id="9787435at2"/>
<dbReference type="InterPro" id="IPR011032">
    <property type="entry name" value="GroES-like_sf"/>
</dbReference>
<feature type="domain" description="Enoyl reductase (ER)" evidence="1">
    <location>
        <begin position="11"/>
        <end position="327"/>
    </location>
</feature>
<gene>
    <name evidence="2" type="ORF">C7437_10691</name>
</gene>
<dbReference type="Pfam" id="PF00107">
    <property type="entry name" value="ADH_zinc_N"/>
    <property type="match status" value="1"/>
</dbReference>
<dbReference type="PANTHER" id="PTHR45033">
    <property type="match status" value="1"/>
</dbReference>
<dbReference type="Gene3D" id="3.90.180.10">
    <property type="entry name" value="Medium-chain alcohol dehydrogenases, catalytic domain"/>
    <property type="match status" value="1"/>
</dbReference>
<dbReference type="EMBL" id="QKZI01000006">
    <property type="protein sequence ID" value="PZX03666.1"/>
    <property type="molecule type" value="Genomic_DNA"/>
</dbReference>